<name>X0YAU8_9ZZZZ</name>
<dbReference type="GO" id="GO:0006260">
    <property type="term" value="P:DNA replication"/>
    <property type="evidence" value="ECO:0007669"/>
    <property type="project" value="InterPro"/>
</dbReference>
<evidence type="ECO:0000259" key="1">
    <source>
        <dbReference type="Pfam" id="PF07733"/>
    </source>
</evidence>
<dbReference type="InterPro" id="IPR041931">
    <property type="entry name" value="DNA_pol3_alpha_thumb_dom"/>
</dbReference>
<proteinExistence type="predicted"/>
<accession>X0YAU8</accession>
<dbReference type="PANTHER" id="PTHR32294">
    <property type="entry name" value="DNA POLYMERASE III SUBUNIT ALPHA"/>
    <property type="match status" value="1"/>
</dbReference>
<protein>
    <recommendedName>
        <fullName evidence="1">Bacterial DNA polymerase III alpha subunit NTPase domain-containing protein</fullName>
    </recommendedName>
</protein>
<dbReference type="InterPro" id="IPR004805">
    <property type="entry name" value="DnaE2/DnaE/PolC"/>
</dbReference>
<comment type="caution">
    <text evidence="2">The sequence shown here is derived from an EMBL/GenBank/DDBJ whole genome shotgun (WGS) entry which is preliminary data.</text>
</comment>
<sequence>EMESNEFYLRSGEEMYAAFPGQEEAVARSQEIADGVDIELELGRRHFPAFSPPEEKTSEDYLRELCIEGLKQRYADNPRRCADGELSEEVLARLDRELEVIDKLGFPNYFLIVWDFVRFAREQGILAAARGSGVGSLVCYALQLSHVCPLEYDLLFERFLDPSRREAPDIDIDFDQQGRAEVIQYVKQKYGTENVAQIGTFGTLAARAAIRDTGRALGWSIPRVDAVVAMVPEELG</sequence>
<dbReference type="GO" id="GO:0008408">
    <property type="term" value="F:3'-5' exonuclease activity"/>
    <property type="evidence" value="ECO:0007669"/>
    <property type="project" value="InterPro"/>
</dbReference>
<organism evidence="2">
    <name type="scientific">marine sediment metagenome</name>
    <dbReference type="NCBI Taxonomy" id="412755"/>
    <lineage>
        <taxon>unclassified sequences</taxon>
        <taxon>metagenomes</taxon>
        <taxon>ecological metagenomes</taxon>
    </lineage>
</organism>
<dbReference type="EMBL" id="BARS01051032">
    <property type="protein sequence ID" value="GAG52950.1"/>
    <property type="molecule type" value="Genomic_DNA"/>
</dbReference>
<feature type="non-terminal residue" evidence="2">
    <location>
        <position position="1"/>
    </location>
</feature>
<dbReference type="Pfam" id="PF07733">
    <property type="entry name" value="DNA_pol3_alpha"/>
    <property type="match status" value="1"/>
</dbReference>
<dbReference type="InterPro" id="IPR011708">
    <property type="entry name" value="DNA_pol3_alpha_NTPase_dom"/>
</dbReference>
<feature type="non-terminal residue" evidence="2">
    <location>
        <position position="236"/>
    </location>
</feature>
<dbReference type="Gene3D" id="1.10.10.1600">
    <property type="entry name" value="Bacterial DNA polymerase III alpha subunit, thumb domain"/>
    <property type="match status" value="1"/>
</dbReference>
<dbReference type="PANTHER" id="PTHR32294:SF0">
    <property type="entry name" value="DNA POLYMERASE III SUBUNIT ALPHA"/>
    <property type="match status" value="1"/>
</dbReference>
<gene>
    <name evidence="2" type="ORF">S01H1_76075</name>
</gene>
<evidence type="ECO:0000313" key="2">
    <source>
        <dbReference type="EMBL" id="GAG52950.1"/>
    </source>
</evidence>
<feature type="domain" description="Bacterial DNA polymerase III alpha subunit NTPase" evidence="1">
    <location>
        <begin position="60"/>
        <end position="235"/>
    </location>
</feature>
<reference evidence="2" key="1">
    <citation type="journal article" date="2014" name="Front. Microbiol.">
        <title>High frequency of phylogenetically diverse reductive dehalogenase-homologous genes in deep subseafloor sedimentary metagenomes.</title>
        <authorList>
            <person name="Kawai M."/>
            <person name="Futagami T."/>
            <person name="Toyoda A."/>
            <person name="Takaki Y."/>
            <person name="Nishi S."/>
            <person name="Hori S."/>
            <person name="Arai W."/>
            <person name="Tsubouchi T."/>
            <person name="Morono Y."/>
            <person name="Uchiyama I."/>
            <person name="Ito T."/>
            <person name="Fujiyama A."/>
            <person name="Inagaki F."/>
            <person name="Takami H."/>
        </authorList>
    </citation>
    <scope>NUCLEOTIDE SEQUENCE</scope>
    <source>
        <strain evidence="2">Expedition CK06-06</strain>
    </source>
</reference>
<dbReference type="AlphaFoldDB" id="X0YAU8"/>